<organism evidence="1">
    <name type="scientific">Brugia malayi</name>
    <name type="common">Filarial nematode worm</name>
    <dbReference type="NCBI Taxonomy" id="6279"/>
    <lineage>
        <taxon>Eukaryota</taxon>
        <taxon>Metazoa</taxon>
        <taxon>Ecdysozoa</taxon>
        <taxon>Nematoda</taxon>
        <taxon>Chromadorea</taxon>
        <taxon>Rhabditida</taxon>
        <taxon>Spirurina</taxon>
        <taxon>Spiruromorpha</taxon>
        <taxon>Filarioidea</taxon>
        <taxon>Onchocercidae</taxon>
        <taxon>Brugia</taxon>
    </lineage>
</organism>
<dbReference type="WormBase" id="Bm14801">
    <property type="protein sequence ID" value="BM40264"/>
    <property type="gene ID" value="WBGene00234986"/>
</dbReference>
<reference evidence="1" key="1">
    <citation type="journal article" date="2007" name="Science">
        <title>Draft genome of the filarial nematode parasite Brugia malayi.</title>
        <authorList>
            <person name="Ghedin E."/>
            <person name="Wang S."/>
            <person name="Spiro D."/>
            <person name="Caler E."/>
            <person name="Zhao Q."/>
            <person name="Crabtree J."/>
            <person name="Allen J.E."/>
            <person name="Delcher A.L."/>
            <person name="Guiliano D.B."/>
            <person name="Miranda-Saavedra D."/>
            <person name="Angiuoli S.V."/>
            <person name="Creasy T."/>
            <person name="Amedeo P."/>
            <person name="Haas B."/>
            <person name="El-Sayed N.M."/>
            <person name="Wortman J.R."/>
            <person name="Feldblyum T."/>
            <person name="Tallon L."/>
            <person name="Schatz M."/>
            <person name="Shumway M."/>
            <person name="Koo H."/>
            <person name="Salzberg S.L."/>
            <person name="Schobel S."/>
            <person name="Pertea M."/>
            <person name="Pop M."/>
            <person name="White O."/>
            <person name="Barton G.J."/>
            <person name="Carlow C.K."/>
            <person name="Crawford M.J."/>
            <person name="Daub J."/>
            <person name="Dimmic M.W."/>
            <person name="Estes C.F."/>
            <person name="Foster J.M."/>
            <person name="Ganatra M."/>
            <person name="Gregory W.F."/>
            <person name="Johnson N.M."/>
            <person name="Jin J."/>
            <person name="Komuniecki R."/>
            <person name="Korf I."/>
            <person name="Kumar S."/>
            <person name="Laney S."/>
            <person name="Li B.W."/>
            <person name="Li W."/>
            <person name="Lindblom T.H."/>
            <person name="Lustigman S."/>
            <person name="Ma D."/>
            <person name="Maina C.V."/>
            <person name="Martin D.M."/>
            <person name="McCarter J.P."/>
            <person name="McReynolds L."/>
            <person name="Mitreva M."/>
            <person name="Nutman T.B."/>
            <person name="Parkinson J."/>
            <person name="Peregrin-Alvarez J.M."/>
            <person name="Poole C."/>
            <person name="Ren Q."/>
            <person name="Saunders L."/>
            <person name="Sluder A.E."/>
            <person name="Smith K."/>
            <person name="Stanke M."/>
            <person name="Unnasch T.R."/>
            <person name="Ware J."/>
            <person name="Wei A.D."/>
            <person name="Weil G."/>
            <person name="Williams D.J."/>
            <person name="Zhang Y."/>
            <person name="Williams S.A."/>
            <person name="Fraser-Liggett C."/>
            <person name="Slatko B."/>
            <person name="Blaxter M.L."/>
            <person name="Scott A.L."/>
        </authorList>
    </citation>
    <scope>NUCLEOTIDE SEQUENCE</scope>
    <source>
        <strain evidence="1">FR3</strain>
    </source>
</reference>
<sequence>MNKHVKMKRKLLSIIRKRLNCTRKINRKQQLQPKLLPQNCHKNGNEKWHLSTAKQFHQFYNHNIISALS</sequence>
<evidence type="ECO:0000313" key="1">
    <source>
        <dbReference type="EMBL" id="CDP91653.1"/>
    </source>
</evidence>
<evidence type="ECO:0000313" key="2">
    <source>
        <dbReference type="WormBase" id="Bm14801"/>
    </source>
</evidence>
<name>A0A0J9XMY1_BRUMA</name>
<dbReference type="EMBL" id="LN856496">
    <property type="protein sequence ID" value="CDP91653.1"/>
    <property type="molecule type" value="Genomic_DNA"/>
</dbReference>
<gene>
    <name evidence="1 2" type="ORF">Bm14801</name>
    <name evidence="1" type="ORF">BM_Bm14801</name>
</gene>
<proteinExistence type="predicted"/>
<dbReference type="AlphaFoldDB" id="A0A0J9XMY1"/>
<accession>A0A0J9XMY1</accession>
<protein>
    <submittedName>
        <fullName evidence="1">Bm14801</fullName>
    </submittedName>
</protein>
<reference evidence="1" key="2">
    <citation type="submission" date="2012-12" db="EMBL/GenBank/DDBJ databases">
        <authorList>
            <person name="Gao Y.W."/>
            <person name="Fan S.T."/>
            <person name="Sun H.T."/>
            <person name="Wang Z."/>
            <person name="Gao X.L."/>
            <person name="Li Y.G."/>
            <person name="Wang T.C."/>
            <person name="Zhang K."/>
            <person name="Xu W.W."/>
            <person name="Yu Z.J."/>
            <person name="Xia X.Z."/>
        </authorList>
    </citation>
    <scope>NUCLEOTIDE SEQUENCE</scope>
    <source>
        <strain evidence="1">FR3</strain>
    </source>
</reference>